<dbReference type="PANTHER" id="PTHR35174">
    <property type="entry name" value="BLL7171 PROTEIN-RELATED"/>
    <property type="match status" value="1"/>
</dbReference>
<evidence type="ECO:0000313" key="3">
    <source>
        <dbReference type="EMBL" id="MDR7267999.1"/>
    </source>
</evidence>
<sequence>MNYLLIMAHDDGFAPTERLIAEIMNWIKSMEARGIRVQGNPLRPASEAVTVRVRDGRIGHSSGPFSRSREQMCAYELIQCASLDLALEVAALHPMAAVATVEVRPVWDQLAQG</sequence>
<dbReference type="EMBL" id="JAVDXU010000001">
    <property type="protein sequence ID" value="MDR7267999.1"/>
    <property type="molecule type" value="Genomic_DNA"/>
</dbReference>
<dbReference type="InterPro" id="IPR005545">
    <property type="entry name" value="YCII"/>
</dbReference>
<dbReference type="Proteomes" id="UP001180453">
    <property type="component" value="Unassembled WGS sequence"/>
</dbReference>
<comment type="caution">
    <text evidence="3">The sequence shown here is derived from an EMBL/GenBank/DDBJ whole genome shotgun (WGS) entry which is preliminary data.</text>
</comment>
<name>A0ABU1YGL0_ROSSA</name>
<proteinExistence type="inferred from homology"/>
<dbReference type="RefSeq" id="WP_310260744.1">
    <property type="nucleotide sequence ID" value="NZ_JAVDXU010000001.1"/>
</dbReference>
<organism evidence="3 4">
    <name type="scientific">Roseateles saccharophilus</name>
    <name type="common">Pseudomonas saccharophila</name>
    <dbReference type="NCBI Taxonomy" id="304"/>
    <lineage>
        <taxon>Bacteria</taxon>
        <taxon>Pseudomonadati</taxon>
        <taxon>Pseudomonadota</taxon>
        <taxon>Betaproteobacteria</taxon>
        <taxon>Burkholderiales</taxon>
        <taxon>Sphaerotilaceae</taxon>
        <taxon>Roseateles</taxon>
    </lineage>
</organism>
<feature type="domain" description="YCII-related" evidence="2">
    <location>
        <begin position="1"/>
        <end position="108"/>
    </location>
</feature>
<evidence type="ECO:0000259" key="2">
    <source>
        <dbReference type="Pfam" id="PF03795"/>
    </source>
</evidence>
<dbReference type="SUPFAM" id="SSF54909">
    <property type="entry name" value="Dimeric alpha+beta barrel"/>
    <property type="match status" value="1"/>
</dbReference>
<dbReference type="InterPro" id="IPR011008">
    <property type="entry name" value="Dimeric_a/b-barrel"/>
</dbReference>
<evidence type="ECO:0000313" key="4">
    <source>
        <dbReference type="Proteomes" id="UP001180453"/>
    </source>
</evidence>
<comment type="similarity">
    <text evidence="1">Belongs to the YciI family.</text>
</comment>
<reference evidence="3 4" key="1">
    <citation type="submission" date="2023-07" db="EMBL/GenBank/DDBJ databases">
        <title>Sorghum-associated microbial communities from plants grown in Nebraska, USA.</title>
        <authorList>
            <person name="Schachtman D."/>
        </authorList>
    </citation>
    <scope>NUCLEOTIDE SEQUENCE [LARGE SCALE GENOMIC DNA]</scope>
    <source>
        <strain evidence="3 4">BE314</strain>
    </source>
</reference>
<protein>
    <recommendedName>
        <fullName evidence="2">YCII-related domain-containing protein</fullName>
    </recommendedName>
</protein>
<dbReference type="Pfam" id="PF03795">
    <property type="entry name" value="YCII"/>
    <property type="match status" value="1"/>
</dbReference>
<accession>A0ABU1YGL0</accession>
<dbReference type="Gene3D" id="3.30.70.1060">
    <property type="entry name" value="Dimeric alpha+beta barrel"/>
    <property type="match status" value="1"/>
</dbReference>
<gene>
    <name evidence="3" type="ORF">J2X20_000628</name>
</gene>
<dbReference type="PANTHER" id="PTHR35174:SF3">
    <property type="entry name" value="BLL7171 PROTEIN"/>
    <property type="match status" value="1"/>
</dbReference>
<keyword evidence="4" id="KW-1185">Reference proteome</keyword>
<evidence type="ECO:0000256" key="1">
    <source>
        <dbReference type="ARBA" id="ARBA00007689"/>
    </source>
</evidence>